<name>A0A0D1Y2L4_EXOME</name>
<evidence type="ECO:0000313" key="3">
    <source>
        <dbReference type="Proteomes" id="UP000054302"/>
    </source>
</evidence>
<dbReference type="VEuPathDB" id="FungiDB:PV10_02563"/>
<dbReference type="AlphaFoldDB" id="A0A0D1Y2L4"/>
<keyword evidence="3" id="KW-1185">Reference proteome</keyword>
<dbReference type="Proteomes" id="UP000054302">
    <property type="component" value="Unassembled WGS sequence"/>
</dbReference>
<gene>
    <name evidence="2" type="ORF">PV10_02563</name>
</gene>
<feature type="non-terminal residue" evidence="2">
    <location>
        <position position="1"/>
    </location>
</feature>
<protein>
    <submittedName>
        <fullName evidence="2">Uncharacterized protein</fullName>
    </submittedName>
</protein>
<feature type="compositionally biased region" description="Polar residues" evidence="1">
    <location>
        <begin position="84"/>
        <end position="100"/>
    </location>
</feature>
<organism evidence="2 3">
    <name type="scientific">Exophiala mesophila</name>
    <name type="common">Black yeast-like fungus</name>
    <dbReference type="NCBI Taxonomy" id="212818"/>
    <lineage>
        <taxon>Eukaryota</taxon>
        <taxon>Fungi</taxon>
        <taxon>Dikarya</taxon>
        <taxon>Ascomycota</taxon>
        <taxon>Pezizomycotina</taxon>
        <taxon>Eurotiomycetes</taxon>
        <taxon>Chaetothyriomycetidae</taxon>
        <taxon>Chaetothyriales</taxon>
        <taxon>Herpotrichiellaceae</taxon>
        <taxon>Exophiala</taxon>
    </lineage>
</organism>
<sequence>MKITKAQLSNSSSADADVGTYENPPSFHYPPAQFFVKKGLAGDLATSDSFGGVGNSRCEVDISELIPLVVHSQKTEVHRDLDTRNQLARASVSESASHTG</sequence>
<evidence type="ECO:0000256" key="1">
    <source>
        <dbReference type="SAM" id="MobiDB-lite"/>
    </source>
</evidence>
<evidence type="ECO:0000313" key="2">
    <source>
        <dbReference type="EMBL" id="KIV94831.1"/>
    </source>
</evidence>
<proteinExistence type="predicted"/>
<accession>A0A0D1Y2L4</accession>
<reference evidence="2 3" key="1">
    <citation type="submission" date="2015-01" db="EMBL/GenBank/DDBJ databases">
        <title>The Genome Sequence of Exophiala mesophila CBS40295.</title>
        <authorList>
            <consortium name="The Broad Institute Genomics Platform"/>
            <person name="Cuomo C."/>
            <person name="de Hoog S."/>
            <person name="Gorbushina A."/>
            <person name="Stielow B."/>
            <person name="Teixiera M."/>
            <person name="Abouelleil A."/>
            <person name="Chapman S.B."/>
            <person name="Priest M."/>
            <person name="Young S.K."/>
            <person name="Wortman J."/>
            <person name="Nusbaum C."/>
            <person name="Birren B."/>
        </authorList>
    </citation>
    <scope>NUCLEOTIDE SEQUENCE [LARGE SCALE GENOMIC DNA]</scope>
    <source>
        <strain evidence="2 3">CBS 40295</strain>
    </source>
</reference>
<dbReference type="RefSeq" id="XP_016226405.1">
    <property type="nucleotide sequence ID" value="XM_016366887.1"/>
</dbReference>
<dbReference type="HOGENOM" id="CLU_2306139_0_0_1"/>
<dbReference type="GeneID" id="27320408"/>
<feature type="compositionally biased region" description="Polar residues" evidence="1">
    <location>
        <begin position="1"/>
        <end position="14"/>
    </location>
</feature>
<feature type="region of interest" description="Disordered" evidence="1">
    <location>
        <begin position="80"/>
        <end position="100"/>
    </location>
</feature>
<dbReference type="EMBL" id="KN847521">
    <property type="protein sequence ID" value="KIV94831.1"/>
    <property type="molecule type" value="Genomic_DNA"/>
</dbReference>
<feature type="region of interest" description="Disordered" evidence="1">
    <location>
        <begin position="1"/>
        <end position="24"/>
    </location>
</feature>